<dbReference type="AlphaFoldDB" id="A0A328C258"/>
<dbReference type="InterPro" id="IPR027574">
    <property type="entry name" value="Thiaminase_II"/>
</dbReference>
<dbReference type="GO" id="GO:0005829">
    <property type="term" value="C:cytosol"/>
    <property type="evidence" value="ECO:0007669"/>
    <property type="project" value="TreeGrafter"/>
</dbReference>
<dbReference type="CDD" id="cd16099">
    <property type="entry name" value="TenA_PqqC-like"/>
    <property type="match status" value="1"/>
</dbReference>
<comment type="pathway">
    <text evidence="1">Cofactor biosynthesis; thiamine diphosphate biosynthesis.</text>
</comment>
<dbReference type="GO" id="GO:0009228">
    <property type="term" value="P:thiamine biosynthetic process"/>
    <property type="evidence" value="ECO:0007669"/>
    <property type="project" value="UniProtKB-KW"/>
</dbReference>
<evidence type="ECO:0000256" key="1">
    <source>
        <dbReference type="RuleBase" id="RU363093"/>
    </source>
</evidence>
<dbReference type="GO" id="GO:0050334">
    <property type="term" value="F:thiaminase activity"/>
    <property type="evidence" value="ECO:0007669"/>
    <property type="project" value="UniProtKB-EC"/>
</dbReference>
<protein>
    <recommendedName>
        <fullName evidence="1">Aminopyrimidine aminohydrolase</fullName>
        <ecNumber evidence="1">3.5.99.2</ecNumber>
    </recommendedName>
</protein>
<dbReference type="InterPro" id="IPR004305">
    <property type="entry name" value="Thiaminase-2/PQQC"/>
</dbReference>
<comment type="function">
    <text evidence="1">Catalyzes an amino-pyrimidine hydrolysis reaction at the C5' of the pyrimidine moiety of thiamine compounds, a reaction that is part of a thiamine salvage pathway.</text>
</comment>
<keyword evidence="4" id="KW-1185">Reference proteome</keyword>
<dbReference type="PANTHER" id="PTHR43198:SF2">
    <property type="entry name" value="SI:CH1073-67J19.1-RELATED"/>
    <property type="match status" value="1"/>
</dbReference>
<accession>A0A328C258</accession>
<comment type="catalytic activity">
    <reaction evidence="1">
        <text>thiamine + H2O = 5-(2-hydroxyethyl)-4-methylthiazole + 4-amino-5-hydroxymethyl-2-methylpyrimidine + H(+)</text>
        <dbReference type="Rhea" id="RHEA:17509"/>
        <dbReference type="ChEBI" id="CHEBI:15377"/>
        <dbReference type="ChEBI" id="CHEBI:15378"/>
        <dbReference type="ChEBI" id="CHEBI:16892"/>
        <dbReference type="ChEBI" id="CHEBI:17957"/>
        <dbReference type="ChEBI" id="CHEBI:18385"/>
        <dbReference type="EC" id="3.5.99.2"/>
    </reaction>
</comment>
<evidence type="ECO:0000313" key="3">
    <source>
        <dbReference type="EMBL" id="RAL20732.1"/>
    </source>
</evidence>
<dbReference type="OrthoDB" id="34166at2"/>
<feature type="domain" description="Thiaminase-2/PQQC" evidence="2">
    <location>
        <begin position="18"/>
        <end position="225"/>
    </location>
</feature>
<dbReference type="NCBIfam" id="TIGR04306">
    <property type="entry name" value="salvage_TenA"/>
    <property type="match status" value="1"/>
</dbReference>
<reference evidence="3 4" key="1">
    <citation type="submission" date="2018-05" db="EMBL/GenBank/DDBJ databases">
        <title>Lujinxingia marina gen. nov. sp. nov., a new facultative anaerobic member of the class Deltaproteobacteria, and proposal of Lujinxingaceae fam. nov.</title>
        <authorList>
            <person name="Li C.-M."/>
        </authorList>
    </citation>
    <scope>NUCLEOTIDE SEQUENCE [LARGE SCALE GENOMIC DNA]</scope>
    <source>
        <strain evidence="3 4">B210</strain>
    </source>
</reference>
<dbReference type="InterPro" id="IPR016084">
    <property type="entry name" value="Haem_Oase-like_multi-hlx"/>
</dbReference>
<organism evidence="3 4">
    <name type="scientific">Lujinxingia litoralis</name>
    <dbReference type="NCBI Taxonomy" id="2211119"/>
    <lineage>
        <taxon>Bacteria</taxon>
        <taxon>Deltaproteobacteria</taxon>
        <taxon>Bradymonadales</taxon>
        <taxon>Lujinxingiaceae</taxon>
        <taxon>Lujinxingia</taxon>
    </lineage>
</organism>
<dbReference type="EMBL" id="QHKO01000008">
    <property type="protein sequence ID" value="RAL20732.1"/>
    <property type="molecule type" value="Genomic_DNA"/>
</dbReference>
<comment type="similarity">
    <text evidence="1">Belongs to the TenA family.</text>
</comment>
<dbReference type="PANTHER" id="PTHR43198">
    <property type="entry name" value="BIFUNCTIONAL TH2 PROTEIN"/>
    <property type="match status" value="1"/>
</dbReference>
<keyword evidence="1" id="KW-0378">Hydrolase</keyword>
<dbReference type="Pfam" id="PF03070">
    <property type="entry name" value="TENA_THI-4"/>
    <property type="match status" value="1"/>
</dbReference>
<sequence length="231" mass="26217">MSAPAFEVPPFAKRCLEAARAQWGASFEHPFVLALAEGTLDAEKFRFYQMQDARYLEAFADAASLISTRCVSPVDKLWFVDAARMALVVEGELHAGYGEKLGYGPEEIAAMELTPNNRAYQDHMISAATRGTLVEAVGALTPCPWLYIALGQHLLERLGTIEDDHPYADWLRMYSDPGFNEYMNEILGRLQRFADAADEAARERAVQAFVTSVRYEWMFWQQAWEHQQWPV</sequence>
<dbReference type="EC" id="3.5.99.2" evidence="1"/>
<name>A0A328C258_9DELT</name>
<dbReference type="SUPFAM" id="SSF48613">
    <property type="entry name" value="Heme oxygenase-like"/>
    <property type="match status" value="1"/>
</dbReference>
<gene>
    <name evidence="3" type="primary">tenA</name>
    <name evidence="3" type="ORF">DL240_15555</name>
</gene>
<dbReference type="InterPro" id="IPR050967">
    <property type="entry name" value="Thiamine_Salvage_TenA"/>
</dbReference>
<dbReference type="UniPathway" id="UPA00060"/>
<dbReference type="Proteomes" id="UP000249169">
    <property type="component" value="Unassembled WGS sequence"/>
</dbReference>
<dbReference type="Gene3D" id="1.20.910.10">
    <property type="entry name" value="Heme oxygenase-like"/>
    <property type="match status" value="1"/>
</dbReference>
<evidence type="ECO:0000313" key="4">
    <source>
        <dbReference type="Proteomes" id="UP000249169"/>
    </source>
</evidence>
<proteinExistence type="inferred from homology"/>
<dbReference type="RefSeq" id="WP_111730824.1">
    <property type="nucleotide sequence ID" value="NZ_QHKO01000008.1"/>
</dbReference>
<keyword evidence="1" id="KW-0784">Thiamine biosynthesis</keyword>
<comment type="caution">
    <text evidence="3">The sequence shown here is derived from an EMBL/GenBank/DDBJ whole genome shotgun (WGS) entry which is preliminary data.</text>
</comment>
<dbReference type="GO" id="GO:0009229">
    <property type="term" value="P:thiamine diphosphate biosynthetic process"/>
    <property type="evidence" value="ECO:0007669"/>
    <property type="project" value="UniProtKB-UniPathway"/>
</dbReference>
<comment type="catalytic activity">
    <reaction evidence="1">
        <text>4-amino-5-aminomethyl-2-methylpyrimidine + H2O = 4-amino-5-hydroxymethyl-2-methylpyrimidine + NH4(+)</text>
        <dbReference type="Rhea" id="RHEA:31799"/>
        <dbReference type="ChEBI" id="CHEBI:15377"/>
        <dbReference type="ChEBI" id="CHEBI:16892"/>
        <dbReference type="ChEBI" id="CHEBI:28938"/>
        <dbReference type="ChEBI" id="CHEBI:63416"/>
        <dbReference type="EC" id="3.5.99.2"/>
    </reaction>
</comment>
<evidence type="ECO:0000259" key="2">
    <source>
        <dbReference type="Pfam" id="PF03070"/>
    </source>
</evidence>